<evidence type="ECO:0000313" key="3">
    <source>
        <dbReference type="Proteomes" id="UP001150924"/>
    </source>
</evidence>
<accession>A0A9X3ENI9</accession>
<feature type="region of interest" description="Disordered" evidence="1">
    <location>
        <begin position="106"/>
        <end position="142"/>
    </location>
</feature>
<organism evidence="2 3">
    <name type="scientific">Nannocystis pusilla</name>
    <dbReference type="NCBI Taxonomy" id="889268"/>
    <lineage>
        <taxon>Bacteria</taxon>
        <taxon>Pseudomonadati</taxon>
        <taxon>Myxococcota</taxon>
        <taxon>Polyangia</taxon>
        <taxon>Nannocystales</taxon>
        <taxon>Nannocystaceae</taxon>
        <taxon>Nannocystis</taxon>
    </lineage>
</organism>
<sequence>MLLLAPAASRTARADAVSEPPSCPDGSSPNGCHGGEYCEPNECTDTCPSGKVCKEVERCAGTVTCGGGWTSTGGDFSVDNILGDCGEGGACAAGMCKSFKLCVSDTTGTTSTSDGSGTSQGSDSDGGSEGTPPKKEGCEGCRTSDDAAPALLALGVLGLAIGRRSRRR</sequence>
<dbReference type="Proteomes" id="UP001150924">
    <property type="component" value="Unassembled WGS sequence"/>
</dbReference>
<proteinExistence type="predicted"/>
<dbReference type="InterPro" id="IPR024038">
    <property type="entry name" value="MYXO-CTERM"/>
</dbReference>
<reference evidence="2" key="1">
    <citation type="submission" date="2022-11" db="EMBL/GenBank/DDBJ databases">
        <title>Minimal conservation of predation-associated metabolite biosynthetic gene clusters underscores biosynthetic potential of Myxococcota including descriptions for ten novel species: Archangium lansinium sp. nov., Myxococcus landrumus sp. nov., Nannocystis bai.</title>
        <authorList>
            <person name="Ahearne A."/>
            <person name="Stevens C."/>
            <person name="Phillips K."/>
        </authorList>
    </citation>
    <scope>NUCLEOTIDE SEQUENCE</scope>
    <source>
        <strain evidence="2">Na p29</strain>
    </source>
</reference>
<dbReference type="RefSeq" id="WP_267769404.1">
    <property type="nucleotide sequence ID" value="NZ_JAPNKE010000002.1"/>
</dbReference>
<evidence type="ECO:0000256" key="1">
    <source>
        <dbReference type="SAM" id="MobiDB-lite"/>
    </source>
</evidence>
<dbReference type="NCBIfam" id="TIGR03901">
    <property type="entry name" value="MYXO-CTERM"/>
    <property type="match status" value="1"/>
</dbReference>
<dbReference type="AlphaFoldDB" id="A0A9X3ENI9"/>
<name>A0A9X3ENI9_9BACT</name>
<feature type="compositionally biased region" description="Low complexity" evidence="1">
    <location>
        <begin position="106"/>
        <end position="125"/>
    </location>
</feature>
<keyword evidence="3" id="KW-1185">Reference proteome</keyword>
<feature type="region of interest" description="Disordered" evidence="1">
    <location>
        <begin position="1"/>
        <end position="27"/>
    </location>
</feature>
<gene>
    <name evidence="2" type="ORF">OV079_15555</name>
</gene>
<evidence type="ECO:0000313" key="2">
    <source>
        <dbReference type="EMBL" id="MCY1006946.1"/>
    </source>
</evidence>
<dbReference type="EMBL" id="JAPNKE010000002">
    <property type="protein sequence ID" value="MCY1006946.1"/>
    <property type="molecule type" value="Genomic_DNA"/>
</dbReference>
<protein>
    <submittedName>
        <fullName evidence="2">MYXO-CTERM sorting domain-containing protein</fullName>
    </submittedName>
</protein>
<comment type="caution">
    <text evidence="2">The sequence shown here is derived from an EMBL/GenBank/DDBJ whole genome shotgun (WGS) entry which is preliminary data.</text>
</comment>
<feature type="compositionally biased region" description="Basic and acidic residues" evidence="1">
    <location>
        <begin position="132"/>
        <end position="142"/>
    </location>
</feature>
<feature type="compositionally biased region" description="Low complexity" evidence="1">
    <location>
        <begin position="1"/>
        <end position="15"/>
    </location>
</feature>